<gene>
    <name evidence="2" type="ORF">DCAR_0727452</name>
</gene>
<reference evidence="2" key="1">
    <citation type="journal article" date="2016" name="Nat. Genet.">
        <title>A high-quality carrot genome assembly provides new insights into carotenoid accumulation and asterid genome evolution.</title>
        <authorList>
            <person name="Iorizzo M."/>
            <person name="Ellison S."/>
            <person name="Senalik D."/>
            <person name="Zeng P."/>
            <person name="Satapoomin P."/>
            <person name="Huang J."/>
            <person name="Bowman M."/>
            <person name="Iovene M."/>
            <person name="Sanseverino W."/>
            <person name="Cavagnaro P."/>
            <person name="Yildiz M."/>
            <person name="Macko-Podgorni A."/>
            <person name="Moranska E."/>
            <person name="Grzebelus E."/>
            <person name="Grzebelus D."/>
            <person name="Ashrafi H."/>
            <person name="Zheng Z."/>
            <person name="Cheng S."/>
            <person name="Spooner D."/>
            <person name="Van Deynze A."/>
            <person name="Simon P."/>
        </authorList>
    </citation>
    <scope>NUCLEOTIDE SEQUENCE</scope>
    <source>
        <tissue evidence="2">Leaf</tissue>
    </source>
</reference>
<organism evidence="2 3">
    <name type="scientific">Daucus carota subsp. sativus</name>
    <name type="common">Carrot</name>
    <dbReference type="NCBI Taxonomy" id="79200"/>
    <lineage>
        <taxon>Eukaryota</taxon>
        <taxon>Viridiplantae</taxon>
        <taxon>Streptophyta</taxon>
        <taxon>Embryophyta</taxon>
        <taxon>Tracheophyta</taxon>
        <taxon>Spermatophyta</taxon>
        <taxon>Magnoliopsida</taxon>
        <taxon>eudicotyledons</taxon>
        <taxon>Gunneridae</taxon>
        <taxon>Pentapetalae</taxon>
        <taxon>asterids</taxon>
        <taxon>campanulids</taxon>
        <taxon>Apiales</taxon>
        <taxon>Apiaceae</taxon>
        <taxon>Apioideae</taxon>
        <taxon>Scandiceae</taxon>
        <taxon>Daucinae</taxon>
        <taxon>Daucus</taxon>
        <taxon>Daucus sect. Daucus</taxon>
    </lineage>
</organism>
<evidence type="ECO:0000256" key="1">
    <source>
        <dbReference type="SAM" id="MobiDB-lite"/>
    </source>
</evidence>
<feature type="compositionally biased region" description="Basic residues" evidence="1">
    <location>
        <begin position="275"/>
        <end position="285"/>
    </location>
</feature>
<reference evidence="2" key="2">
    <citation type="submission" date="2022-03" db="EMBL/GenBank/DDBJ databases">
        <title>Draft title - Genomic analysis of global carrot germplasm unveils the trajectory of domestication and the origin of high carotenoid orange carrot.</title>
        <authorList>
            <person name="Iorizzo M."/>
            <person name="Ellison S."/>
            <person name="Senalik D."/>
            <person name="Macko-Podgorni A."/>
            <person name="Grzebelus D."/>
            <person name="Bostan H."/>
            <person name="Rolling W."/>
            <person name="Curaba J."/>
            <person name="Simon P."/>
        </authorList>
    </citation>
    <scope>NUCLEOTIDE SEQUENCE</scope>
    <source>
        <tissue evidence="2">Leaf</tissue>
    </source>
</reference>
<feature type="region of interest" description="Disordered" evidence="1">
    <location>
        <begin position="254"/>
        <end position="318"/>
    </location>
</feature>
<evidence type="ECO:0000313" key="2">
    <source>
        <dbReference type="EMBL" id="WOH08016.1"/>
    </source>
</evidence>
<dbReference type="PANTHER" id="PTHR36376:SF1">
    <property type="entry name" value="OS09G0514700 PROTEIN"/>
    <property type="match status" value="1"/>
</dbReference>
<keyword evidence="3" id="KW-1185">Reference proteome</keyword>
<dbReference type="AlphaFoldDB" id="A0AAF1B9A4"/>
<evidence type="ECO:0000313" key="3">
    <source>
        <dbReference type="Proteomes" id="UP000077755"/>
    </source>
</evidence>
<proteinExistence type="predicted"/>
<dbReference type="PANTHER" id="PTHR36376">
    <property type="entry name" value="OS09G0514700 PROTEIN"/>
    <property type="match status" value="1"/>
</dbReference>
<dbReference type="Proteomes" id="UP000077755">
    <property type="component" value="Chromosome 7"/>
</dbReference>
<dbReference type="EMBL" id="CP093349">
    <property type="protein sequence ID" value="WOH08016.1"/>
    <property type="molecule type" value="Genomic_DNA"/>
</dbReference>
<accession>A0AAF1B9A4</accession>
<name>A0AAF1B9A4_DAUCS</name>
<protein>
    <submittedName>
        <fullName evidence="2">Uncharacterized protein</fullName>
    </submittedName>
</protein>
<feature type="compositionally biased region" description="Basic and acidic residues" evidence="1">
    <location>
        <begin position="286"/>
        <end position="298"/>
    </location>
</feature>
<sequence length="536" mass="59527">MNLPDVRRSPRLSEGAREIRTQILFESTEKITSCRKKSRMQDLNQEKFSPAEAKFVDKIQRQNEISNDEGVADVQNTRTLPRVSAKDLGIGLQSIVDFSDRGVFTHESHIKRTYKSNLSSETTAAPANMPHILNTSGSCNGIMNSQSRRKSVRLSSKNGEMDLQKNNLPGEYSFSSDMELTTVTQVWIKSSDCNQRTDLESIQKSVRLSCRSKETDMNSSIICSEEMRTEPQKNGSDSNILPAVKFDNHQVQNVSANSGGHVDLKKMQKSPHLSGMKRQKHLQLHSRKEVKLGTESQKKGCHGNNRFLPSKLGLTDAPSVQNQTVGANKEEINLGEKSQKKGFDGSTRSPRIELELTTAPSLHNESVEAARCLLNKADGSPLNSPKSIPTFQYYVGSGRGINLIVDLNSSPSDWTKKIFETSSSSQSLQKNKFESFRHEIESLRSKIMISSLISNPFNKISPGHLHNDAYPESVSGEACPLQSDIPERGNGSSDITDTNSFIDIRTRDGQIENSSGLNTETFGDHIASSQEFQVLY</sequence>